<keyword evidence="10" id="KW-1185">Reference proteome</keyword>
<evidence type="ECO:0000256" key="2">
    <source>
        <dbReference type="ARBA" id="ARBA00012438"/>
    </source>
</evidence>
<accession>A0A7G1KNB2</accession>
<dbReference type="SUPFAM" id="SSF55874">
    <property type="entry name" value="ATPase domain of HSP90 chaperone/DNA topoisomerase II/histidine kinase"/>
    <property type="match status" value="1"/>
</dbReference>
<dbReference type="InterPro" id="IPR003594">
    <property type="entry name" value="HATPase_dom"/>
</dbReference>
<dbReference type="Gene3D" id="3.30.565.10">
    <property type="entry name" value="Histidine kinase-like ATPase, C-terminal domain"/>
    <property type="match status" value="1"/>
</dbReference>
<dbReference type="EC" id="2.7.13.3" evidence="2"/>
<dbReference type="KEGG" id="nwl:NWFMUON74_44940"/>
<evidence type="ECO:0000256" key="6">
    <source>
        <dbReference type="SAM" id="MobiDB-lite"/>
    </source>
</evidence>
<dbReference type="InterPro" id="IPR036890">
    <property type="entry name" value="HATPase_C_sf"/>
</dbReference>
<evidence type="ECO:0000259" key="8">
    <source>
        <dbReference type="SMART" id="SM00387"/>
    </source>
</evidence>
<evidence type="ECO:0000256" key="4">
    <source>
        <dbReference type="ARBA" id="ARBA00022679"/>
    </source>
</evidence>
<dbReference type="PANTHER" id="PTHR45436:SF5">
    <property type="entry name" value="SENSOR HISTIDINE KINASE TRCS"/>
    <property type="match status" value="1"/>
</dbReference>
<dbReference type="PANTHER" id="PTHR45436">
    <property type="entry name" value="SENSOR HISTIDINE KINASE YKOH"/>
    <property type="match status" value="1"/>
</dbReference>
<comment type="catalytic activity">
    <reaction evidence="1">
        <text>ATP + protein L-histidine = ADP + protein N-phospho-L-histidine.</text>
        <dbReference type="EC" id="2.7.13.3"/>
    </reaction>
</comment>
<evidence type="ECO:0000313" key="10">
    <source>
        <dbReference type="Proteomes" id="UP000516173"/>
    </source>
</evidence>
<evidence type="ECO:0000256" key="1">
    <source>
        <dbReference type="ARBA" id="ARBA00000085"/>
    </source>
</evidence>
<dbReference type="AlphaFoldDB" id="A0A7G1KNB2"/>
<keyword evidence="5" id="KW-0418">Kinase</keyword>
<evidence type="ECO:0000313" key="9">
    <source>
        <dbReference type="EMBL" id="BCK56722.1"/>
    </source>
</evidence>
<sequence length="526" mass="53625">MFDHVRGQSALVDLSLWSGAGVRELAVASPSVDAGIRTGRSAYVAPAVSAVVAGGLAVATVLAAPADVRVPAAVGAAVAAVVLCAAVATAAYYRERAAAYRAAAERAQEAIAAATAEAAARVAAAEGTAETHAREAQRSEARRAAALAAFAGAAGRMQAISTSMLAELREMEHRHGDPRVLADLLHLDHRTAQAGRLADSVAVLSGARTGRRWAKPIAMESILRGAMGRIAGYQRVRLRAVAGAGIAGHAAEGVMHALAELLDNACNFSPPTTEVHVYAAEVPAGVVVTIEDSGLVMSESALRRAERAVSGTDAEGRGGVDLSSLNGTRLGLAVVGHLARKHGLTVSYRPSAIGGTAVVVIVPRDLITLVDRTTVTGTHAVVALGDETRRLPSRRDARTASAHAGHARSADTTVGGASSGRAPTDETSSGRALSGSESPRGGSSDESTRDSALPGNRLPRRRRGDTLATAHPEGLPNPNIPANPAGPSREAASPPAKPSALGAFQRALSGRDSVTETPSVAVENDL</sequence>
<evidence type="ECO:0000256" key="3">
    <source>
        <dbReference type="ARBA" id="ARBA00022553"/>
    </source>
</evidence>
<keyword evidence="7" id="KW-0472">Membrane</keyword>
<gene>
    <name evidence="9" type="ORF">NWFMUON74_44940</name>
</gene>
<dbReference type="GO" id="GO:0004673">
    <property type="term" value="F:protein histidine kinase activity"/>
    <property type="evidence" value="ECO:0007669"/>
    <property type="project" value="UniProtKB-EC"/>
</dbReference>
<keyword evidence="3" id="KW-0597">Phosphoprotein</keyword>
<dbReference type="EMBL" id="AP023396">
    <property type="protein sequence ID" value="BCK56722.1"/>
    <property type="molecule type" value="Genomic_DNA"/>
</dbReference>
<keyword evidence="7" id="KW-0812">Transmembrane</keyword>
<feature type="domain" description="Histidine kinase/HSP90-like ATPase" evidence="8">
    <location>
        <begin position="249"/>
        <end position="366"/>
    </location>
</feature>
<feature type="transmembrane region" description="Helical" evidence="7">
    <location>
        <begin position="70"/>
        <end position="93"/>
    </location>
</feature>
<dbReference type="GO" id="GO:0000160">
    <property type="term" value="P:phosphorelay signal transduction system"/>
    <property type="evidence" value="ECO:0007669"/>
    <property type="project" value="TreeGrafter"/>
</dbReference>
<keyword evidence="7" id="KW-1133">Transmembrane helix</keyword>
<name>A0A7G1KNB2_9NOCA</name>
<feature type="transmembrane region" description="Helical" evidence="7">
    <location>
        <begin position="43"/>
        <end position="64"/>
    </location>
</feature>
<dbReference type="Proteomes" id="UP000516173">
    <property type="component" value="Chromosome"/>
</dbReference>
<keyword evidence="4" id="KW-0808">Transferase</keyword>
<dbReference type="InterPro" id="IPR050428">
    <property type="entry name" value="TCS_sensor_his_kinase"/>
</dbReference>
<feature type="compositionally biased region" description="Polar residues" evidence="6">
    <location>
        <begin position="425"/>
        <end position="437"/>
    </location>
</feature>
<evidence type="ECO:0000256" key="5">
    <source>
        <dbReference type="ARBA" id="ARBA00022777"/>
    </source>
</evidence>
<organism evidence="9 10">
    <name type="scientific">Nocardia wallacei</name>
    <dbReference type="NCBI Taxonomy" id="480035"/>
    <lineage>
        <taxon>Bacteria</taxon>
        <taxon>Bacillati</taxon>
        <taxon>Actinomycetota</taxon>
        <taxon>Actinomycetes</taxon>
        <taxon>Mycobacteriales</taxon>
        <taxon>Nocardiaceae</taxon>
        <taxon>Nocardia</taxon>
    </lineage>
</organism>
<dbReference type="SMART" id="SM00387">
    <property type="entry name" value="HATPase_c"/>
    <property type="match status" value="1"/>
</dbReference>
<dbReference type="GO" id="GO:0005886">
    <property type="term" value="C:plasma membrane"/>
    <property type="evidence" value="ECO:0007669"/>
    <property type="project" value="TreeGrafter"/>
</dbReference>
<proteinExistence type="predicted"/>
<evidence type="ECO:0000256" key="7">
    <source>
        <dbReference type="SAM" id="Phobius"/>
    </source>
</evidence>
<feature type="region of interest" description="Disordered" evidence="6">
    <location>
        <begin position="391"/>
        <end position="499"/>
    </location>
</feature>
<dbReference type="Pfam" id="PF02518">
    <property type="entry name" value="HATPase_c"/>
    <property type="match status" value="1"/>
</dbReference>
<protein>
    <recommendedName>
        <fullName evidence="2">histidine kinase</fullName>
        <ecNumber evidence="2">2.7.13.3</ecNumber>
    </recommendedName>
</protein>
<reference evidence="9 10" key="1">
    <citation type="submission" date="2020-08" db="EMBL/GenBank/DDBJ databases">
        <title>Genome Sequencing of Nocardia wallacei strain FMUON74 and assembly.</title>
        <authorList>
            <person name="Toyokawa M."/>
            <person name="Uesaka K."/>
        </authorList>
    </citation>
    <scope>NUCLEOTIDE SEQUENCE [LARGE SCALE GENOMIC DNA]</scope>
    <source>
        <strain evidence="9 10">FMUON74</strain>
    </source>
</reference>
<feature type="compositionally biased region" description="Low complexity" evidence="6">
    <location>
        <begin position="476"/>
        <end position="487"/>
    </location>
</feature>